<dbReference type="RefSeq" id="WP_261672277.1">
    <property type="nucleotide sequence ID" value="NZ_JARUJP010000011.1"/>
</dbReference>
<sequence>MFGIISSIIAGIAMSFQGVFNTRLGDKIGTWETNVLVQGIGLVVTVVIMLILGNGNFKNIKNANKLYLLGGVLGAVIIYTVMQGIKSLGPTCSIAIILVAQLTAAALIDAFGLFDSPQVKFGTTKIIGVIIMVIGILIFKYKC</sequence>
<evidence type="ECO:0000256" key="1">
    <source>
        <dbReference type="SAM" id="Phobius"/>
    </source>
</evidence>
<feature type="transmembrane region" description="Helical" evidence="1">
    <location>
        <begin position="66"/>
        <end position="82"/>
    </location>
</feature>
<comment type="caution">
    <text evidence="2">The sequence shown here is derived from an EMBL/GenBank/DDBJ whole genome shotgun (WGS) entry which is preliminary data.</text>
</comment>
<proteinExistence type="predicted"/>
<dbReference type="Pfam" id="PF04657">
    <property type="entry name" value="DMT_YdcZ"/>
    <property type="match status" value="1"/>
</dbReference>
<dbReference type="EMBL" id="JARUJP010000011">
    <property type="protein sequence ID" value="MDW8801602.1"/>
    <property type="molecule type" value="Genomic_DNA"/>
</dbReference>
<feature type="transmembrane region" description="Helical" evidence="1">
    <location>
        <begin position="126"/>
        <end position="142"/>
    </location>
</feature>
<dbReference type="Proteomes" id="UP001281656">
    <property type="component" value="Unassembled WGS sequence"/>
</dbReference>
<keyword evidence="1" id="KW-1133">Transmembrane helix</keyword>
<dbReference type="InterPro" id="IPR006750">
    <property type="entry name" value="YdcZ"/>
</dbReference>
<evidence type="ECO:0000313" key="2">
    <source>
        <dbReference type="EMBL" id="MDW8801602.1"/>
    </source>
</evidence>
<evidence type="ECO:0000313" key="3">
    <source>
        <dbReference type="Proteomes" id="UP001281656"/>
    </source>
</evidence>
<dbReference type="PANTHER" id="PTHR34821:SF3">
    <property type="entry name" value="MEMBRANE PROTEIN"/>
    <property type="match status" value="1"/>
</dbReference>
<dbReference type="PANTHER" id="PTHR34821">
    <property type="entry name" value="INNER MEMBRANE PROTEIN YDCZ"/>
    <property type="match status" value="1"/>
</dbReference>
<gene>
    <name evidence="2" type="ORF">P8V03_10610</name>
</gene>
<keyword evidence="1" id="KW-0472">Membrane</keyword>
<accession>A0ABU4JTX7</accession>
<keyword evidence="1" id="KW-0812">Transmembrane</keyword>
<feature type="transmembrane region" description="Helical" evidence="1">
    <location>
        <begin position="35"/>
        <end position="54"/>
    </location>
</feature>
<name>A0ABU4JTX7_9CLOT</name>
<protein>
    <submittedName>
        <fullName evidence="2">DMT family transporter</fullName>
    </submittedName>
</protein>
<feature type="transmembrane region" description="Helical" evidence="1">
    <location>
        <begin position="94"/>
        <end position="114"/>
    </location>
</feature>
<organism evidence="2 3">
    <name type="scientific">Clostridium tanneri</name>
    <dbReference type="NCBI Taxonomy" id="3037988"/>
    <lineage>
        <taxon>Bacteria</taxon>
        <taxon>Bacillati</taxon>
        <taxon>Bacillota</taxon>
        <taxon>Clostridia</taxon>
        <taxon>Eubacteriales</taxon>
        <taxon>Clostridiaceae</taxon>
        <taxon>Clostridium</taxon>
    </lineage>
</organism>
<reference evidence="2 3" key="1">
    <citation type="submission" date="2023-04" db="EMBL/GenBank/DDBJ databases">
        <title>Clostridium tannerae sp. nov., isolated from the fecal material of an alpaca.</title>
        <authorList>
            <person name="Miller S."/>
            <person name="Hendry M."/>
            <person name="King J."/>
            <person name="Sankaranarayanan K."/>
            <person name="Lawson P.A."/>
        </authorList>
    </citation>
    <scope>NUCLEOTIDE SEQUENCE [LARGE SCALE GENOMIC DNA]</scope>
    <source>
        <strain evidence="2 3">A1-XYC3</strain>
    </source>
</reference>
<keyword evidence="3" id="KW-1185">Reference proteome</keyword>